<evidence type="ECO:0000313" key="4">
    <source>
        <dbReference type="Proteomes" id="UP001501231"/>
    </source>
</evidence>
<dbReference type="InterPro" id="IPR036928">
    <property type="entry name" value="AS_sf"/>
</dbReference>
<organism evidence="3 4">
    <name type="scientific">Actinomadura vinacea</name>
    <dbReference type="NCBI Taxonomy" id="115336"/>
    <lineage>
        <taxon>Bacteria</taxon>
        <taxon>Bacillati</taxon>
        <taxon>Actinomycetota</taxon>
        <taxon>Actinomycetes</taxon>
        <taxon>Streptosporangiales</taxon>
        <taxon>Thermomonosporaceae</taxon>
        <taxon>Actinomadura</taxon>
    </lineage>
</organism>
<dbReference type="PANTHER" id="PTHR11895">
    <property type="entry name" value="TRANSAMIDASE"/>
    <property type="match status" value="1"/>
</dbReference>
<gene>
    <name evidence="3" type="ORF">GCM10010191_04400</name>
</gene>
<feature type="domain" description="Amidase" evidence="2">
    <location>
        <begin position="7"/>
        <end position="195"/>
    </location>
</feature>
<evidence type="ECO:0000259" key="2">
    <source>
        <dbReference type="Pfam" id="PF01425"/>
    </source>
</evidence>
<comment type="caution">
    <text evidence="3">The sequence shown here is derived from an EMBL/GenBank/DDBJ whole genome shotgun (WGS) entry which is preliminary data.</text>
</comment>
<comment type="similarity">
    <text evidence="1">Belongs to the amidase family.</text>
</comment>
<accession>A0ABN3ID39</accession>
<keyword evidence="4" id="KW-1185">Reference proteome</keyword>
<dbReference type="InterPro" id="IPR000120">
    <property type="entry name" value="Amidase"/>
</dbReference>
<sequence length="371" mass="39082">MISRVRAALDAIDPELGAFITVDADGALARARNAPSGRAEGLVVAVKDLIDTAGLRTTYGSIRYADHFPLRTAPIVADLERAGAVVIGKTNLNEFAYGVSGYNPHHGLMRLPLDRSRTPGGSSGGSAIAVATGAADVGIGTDTSGSIRIPAACCGIVGFCCAAGAVSMDDVQPLAPAYDRAGYLTRTIPTLQRVLGIRRLPQVRGLRTVFAAELPLPALPDEHWTLFREQAHEIHREPAAREPWAYGADLHVKLDQPVGDRVRAREVMRAWRAEVAATLRDVDLHVGPVIDGPAPRVSDVLADYRNGTLHSSAPLLTHAPAANALGWPALAVPTPDGPRQILGRPGAEPALLALGAELSRAVVSPSPFDQP</sequence>
<name>A0ABN3ID39_9ACTN</name>
<proteinExistence type="inferred from homology"/>
<dbReference type="Proteomes" id="UP001501231">
    <property type="component" value="Unassembled WGS sequence"/>
</dbReference>
<dbReference type="Pfam" id="PF01425">
    <property type="entry name" value="Amidase"/>
    <property type="match status" value="1"/>
</dbReference>
<reference evidence="3 4" key="1">
    <citation type="journal article" date="2019" name="Int. J. Syst. Evol. Microbiol.">
        <title>The Global Catalogue of Microorganisms (GCM) 10K type strain sequencing project: providing services to taxonomists for standard genome sequencing and annotation.</title>
        <authorList>
            <consortium name="The Broad Institute Genomics Platform"/>
            <consortium name="The Broad Institute Genome Sequencing Center for Infectious Disease"/>
            <person name="Wu L."/>
            <person name="Ma J."/>
        </authorList>
    </citation>
    <scope>NUCLEOTIDE SEQUENCE [LARGE SCALE GENOMIC DNA]</scope>
    <source>
        <strain evidence="3 4">JCM 3325</strain>
    </source>
</reference>
<dbReference type="InterPro" id="IPR023631">
    <property type="entry name" value="Amidase_dom"/>
</dbReference>
<dbReference type="SUPFAM" id="SSF75304">
    <property type="entry name" value="Amidase signature (AS) enzymes"/>
    <property type="match status" value="1"/>
</dbReference>
<dbReference type="EMBL" id="BAAARW010000002">
    <property type="protein sequence ID" value="GAA2400369.1"/>
    <property type="molecule type" value="Genomic_DNA"/>
</dbReference>
<dbReference type="RefSeq" id="WP_344586616.1">
    <property type="nucleotide sequence ID" value="NZ_BAAARW010000002.1"/>
</dbReference>
<dbReference type="PANTHER" id="PTHR11895:SF7">
    <property type="entry name" value="GLUTAMYL-TRNA(GLN) AMIDOTRANSFERASE SUBUNIT A, MITOCHONDRIAL"/>
    <property type="match status" value="1"/>
</dbReference>
<evidence type="ECO:0000256" key="1">
    <source>
        <dbReference type="ARBA" id="ARBA00009199"/>
    </source>
</evidence>
<dbReference type="Gene3D" id="3.90.1300.10">
    <property type="entry name" value="Amidase signature (AS) domain"/>
    <property type="match status" value="2"/>
</dbReference>
<evidence type="ECO:0000313" key="3">
    <source>
        <dbReference type="EMBL" id="GAA2400369.1"/>
    </source>
</evidence>
<protein>
    <submittedName>
        <fullName evidence="3">Amidase</fullName>
    </submittedName>
</protein>